<dbReference type="EMBL" id="LAZR01005656">
    <property type="protein sequence ID" value="KKM98181.1"/>
    <property type="molecule type" value="Genomic_DNA"/>
</dbReference>
<dbReference type="AlphaFoldDB" id="A0A0F9MFR5"/>
<proteinExistence type="predicted"/>
<gene>
    <name evidence="1" type="ORF">LCGC14_1160580</name>
</gene>
<accession>A0A0F9MFR5</accession>
<protein>
    <submittedName>
        <fullName evidence="1">Uncharacterized protein</fullName>
    </submittedName>
</protein>
<organism evidence="1">
    <name type="scientific">marine sediment metagenome</name>
    <dbReference type="NCBI Taxonomy" id="412755"/>
    <lineage>
        <taxon>unclassified sequences</taxon>
        <taxon>metagenomes</taxon>
        <taxon>ecological metagenomes</taxon>
    </lineage>
</organism>
<reference evidence="1" key="1">
    <citation type="journal article" date="2015" name="Nature">
        <title>Complex archaea that bridge the gap between prokaryotes and eukaryotes.</title>
        <authorList>
            <person name="Spang A."/>
            <person name="Saw J.H."/>
            <person name="Jorgensen S.L."/>
            <person name="Zaremba-Niedzwiedzka K."/>
            <person name="Martijn J."/>
            <person name="Lind A.E."/>
            <person name="van Eijk R."/>
            <person name="Schleper C."/>
            <person name="Guy L."/>
            <person name="Ettema T.J."/>
        </authorList>
    </citation>
    <scope>NUCLEOTIDE SEQUENCE</scope>
</reference>
<name>A0A0F9MFR5_9ZZZZ</name>
<evidence type="ECO:0000313" key="1">
    <source>
        <dbReference type="EMBL" id="KKM98181.1"/>
    </source>
</evidence>
<comment type="caution">
    <text evidence="1">The sequence shown here is derived from an EMBL/GenBank/DDBJ whole genome shotgun (WGS) entry which is preliminary data.</text>
</comment>
<sequence>MPNLLNTLIERQRLLDRARDILLRYKEDEEEKANELHHQLEALLDQA</sequence>